<dbReference type="Proteomes" id="UP000177885">
    <property type="component" value="Unassembled WGS sequence"/>
</dbReference>
<protein>
    <submittedName>
        <fullName evidence="1">Uncharacterized protein</fullName>
    </submittedName>
</protein>
<name>A0A1F7TK19_9BACT</name>
<dbReference type="EMBL" id="MGDT01000007">
    <property type="protein sequence ID" value="OGL66363.1"/>
    <property type="molecule type" value="Genomic_DNA"/>
</dbReference>
<dbReference type="STRING" id="1802385.A2856_01550"/>
<accession>A0A1F7TK19</accession>
<organism evidence="1 2">
    <name type="scientific">Candidatus Uhrbacteria bacterium RIFCSPHIGHO2_01_FULL_63_20</name>
    <dbReference type="NCBI Taxonomy" id="1802385"/>
    <lineage>
        <taxon>Bacteria</taxon>
        <taxon>Candidatus Uhriibacteriota</taxon>
    </lineage>
</organism>
<proteinExistence type="predicted"/>
<comment type="caution">
    <text evidence="1">The sequence shown here is derived from an EMBL/GenBank/DDBJ whole genome shotgun (WGS) entry which is preliminary data.</text>
</comment>
<evidence type="ECO:0000313" key="1">
    <source>
        <dbReference type="EMBL" id="OGL66363.1"/>
    </source>
</evidence>
<sequence length="449" mass="50805">MPAHSHNGRRPRAWVVDVDMGYGHSRAAFALRDLSGGAVITANNYRGIPESDKRLWKASRQAYELVSRLKPIPLVGDAAFSFLDWMQRIPDFYPRRDMSRPSIQLWETYLGIKRGLCKHLIGTLAKKPLPLVCTFPIPAIAADYHEYPGDIYCVTTDTDVNRAWAPWDPKSSRIRYFASSGRVVERLKLYGVREDRIFLTGFPMPKELIGGPSAGRLKELLAARLCNLDPKGIFHERYGHEMRNMLDTNLCRMTRASHPLTLTYSVGGAGAQRHLGVDLLKSLRVRISRHQVRVNLVAGVRHDVARYYERAALDLGLKKELGKWVVIPTFESRAAYFEGFTRLLETTDILWTKPSELSFYTGLGIAIIMAPTIGSQEDFNRLWLEYVGGGVSQFKTAHADQWLFDWIDSGGVARLAWNGFLEAPTHGTYRIEDQVLGRPSELHKLPLIV</sequence>
<dbReference type="AlphaFoldDB" id="A0A1F7TK19"/>
<reference evidence="1 2" key="1">
    <citation type="journal article" date="2016" name="Nat. Commun.">
        <title>Thousands of microbial genomes shed light on interconnected biogeochemical processes in an aquifer system.</title>
        <authorList>
            <person name="Anantharaman K."/>
            <person name="Brown C.T."/>
            <person name="Hug L.A."/>
            <person name="Sharon I."/>
            <person name="Castelle C.J."/>
            <person name="Probst A.J."/>
            <person name="Thomas B.C."/>
            <person name="Singh A."/>
            <person name="Wilkins M.J."/>
            <person name="Karaoz U."/>
            <person name="Brodie E.L."/>
            <person name="Williams K.H."/>
            <person name="Hubbard S.S."/>
            <person name="Banfield J.F."/>
        </authorList>
    </citation>
    <scope>NUCLEOTIDE SEQUENCE [LARGE SCALE GENOMIC DNA]</scope>
</reference>
<gene>
    <name evidence="1" type="ORF">A2856_01550</name>
</gene>
<evidence type="ECO:0000313" key="2">
    <source>
        <dbReference type="Proteomes" id="UP000177885"/>
    </source>
</evidence>